<keyword evidence="3" id="KW-1185">Reference proteome</keyword>
<accession>A0A6A6R9L7</accession>
<protein>
    <submittedName>
        <fullName evidence="2">Uncharacterized protein</fullName>
    </submittedName>
</protein>
<dbReference type="OrthoDB" id="273230at2759"/>
<evidence type="ECO:0000313" key="2">
    <source>
        <dbReference type="EMBL" id="KAF2501186.1"/>
    </source>
</evidence>
<feature type="compositionally biased region" description="Low complexity" evidence="1">
    <location>
        <begin position="21"/>
        <end position="38"/>
    </location>
</feature>
<gene>
    <name evidence="2" type="ORF">BU16DRAFT_555685</name>
</gene>
<dbReference type="AlphaFoldDB" id="A0A6A6R9L7"/>
<evidence type="ECO:0000313" key="3">
    <source>
        <dbReference type="Proteomes" id="UP000799750"/>
    </source>
</evidence>
<organism evidence="2 3">
    <name type="scientific">Lophium mytilinum</name>
    <dbReference type="NCBI Taxonomy" id="390894"/>
    <lineage>
        <taxon>Eukaryota</taxon>
        <taxon>Fungi</taxon>
        <taxon>Dikarya</taxon>
        <taxon>Ascomycota</taxon>
        <taxon>Pezizomycotina</taxon>
        <taxon>Dothideomycetes</taxon>
        <taxon>Pleosporomycetidae</taxon>
        <taxon>Mytilinidiales</taxon>
        <taxon>Mytilinidiaceae</taxon>
        <taxon>Lophium</taxon>
    </lineage>
</organism>
<reference evidence="2" key="1">
    <citation type="journal article" date="2020" name="Stud. Mycol.">
        <title>101 Dothideomycetes genomes: a test case for predicting lifestyles and emergence of pathogens.</title>
        <authorList>
            <person name="Haridas S."/>
            <person name="Albert R."/>
            <person name="Binder M."/>
            <person name="Bloem J."/>
            <person name="Labutti K."/>
            <person name="Salamov A."/>
            <person name="Andreopoulos B."/>
            <person name="Baker S."/>
            <person name="Barry K."/>
            <person name="Bills G."/>
            <person name="Bluhm B."/>
            <person name="Cannon C."/>
            <person name="Castanera R."/>
            <person name="Culley D."/>
            <person name="Daum C."/>
            <person name="Ezra D."/>
            <person name="Gonzalez J."/>
            <person name="Henrissat B."/>
            <person name="Kuo A."/>
            <person name="Liang C."/>
            <person name="Lipzen A."/>
            <person name="Lutzoni F."/>
            <person name="Magnuson J."/>
            <person name="Mondo S."/>
            <person name="Nolan M."/>
            <person name="Ohm R."/>
            <person name="Pangilinan J."/>
            <person name="Park H.-J."/>
            <person name="Ramirez L."/>
            <person name="Alfaro M."/>
            <person name="Sun H."/>
            <person name="Tritt A."/>
            <person name="Yoshinaga Y."/>
            <person name="Zwiers L.-H."/>
            <person name="Turgeon B."/>
            <person name="Goodwin S."/>
            <person name="Spatafora J."/>
            <person name="Crous P."/>
            <person name="Grigoriev I."/>
        </authorList>
    </citation>
    <scope>NUCLEOTIDE SEQUENCE</scope>
    <source>
        <strain evidence="2">CBS 269.34</strain>
    </source>
</reference>
<dbReference type="Proteomes" id="UP000799750">
    <property type="component" value="Unassembled WGS sequence"/>
</dbReference>
<name>A0A6A6R9L7_9PEZI</name>
<dbReference type="EMBL" id="MU004182">
    <property type="protein sequence ID" value="KAF2501186.1"/>
    <property type="molecule type" value="Genomic_DNA"/>
</dbReference>
<evidence type="ECO:0000256" key="1">
    <source>
        <dbReference type="SAM" id="MobiDB-lite"/>
    </source>
</evidence>
<proteinExistence type="predicted"/>
<sequence>MLSRTLPRRCLSSAQHLRTLRTQTLPSRPPSSLQPSTRIPHPSPRRLFATTPTPRAAFDAALVEEKMQEITDLYGTARDEFEIAAEETVKKTVYAEDDRAAAREELEKLRQAFKVVVEGKDRGVAEEVRRRVGGRITELERAVEAMEEAALEE</sequence>
<feature type="region of interest" description="Disordered" evidence="1">
    <location>
        <begin position="20"/>
        <end position="50"/>
    </location>
</feature>